<dbReference type="Proteomes" id="UP000310458">
    <property type="component" value="Unassembled WGS sequence"/>
</dbReference>
<dbReference type="PANTHER" id="PTHR47053:SF1">
    <property type="entry name" value="MUREIN DD-ENDOPEPTIDASE MEPH-RELATED"/>
    <property type="match status" value="1"/>
</dbReference>
<evidence type="ECO:0000313" key="8">
    <source>
        <dbReference type="Proteomes" id="UP000310458"/>
    </source>
</evidence>
<dbReference type="InterPro" id="IPR000064">
    <property type="entry name" value="NLP_P60_dom"/>
</dbReference>
<proteinExistence type="inferred from homology"/>
<dbReference type="OrthoDB" id="9815778at2"/>
<evidence type="ECO:0000259" key="6">
    <source>
        <dbReference type="PROSITE" id="PS51935"/>
    </source>
</evidence>
<dbReference type="SUPFAM" id="SSF54001">
    <property type="entry name" value="Cysteine proteinases"/>
    <property type="match status" value="1"/>
</dbReference>
<dbReference type="AlphaFoldDB" id="A0A5R9B7F3"/>
<dbReference type="InterPro" id="IPR051202">
    <property type="entry name" value="Peptidase_C40"/>
</dbReference>
<evidence type="ECO:0000256" key="4">
    <source>
        <dbReference type="ARBA" id="ARBA00022807"/>
    </source>
</evidence>
<comment type="similarity">
    <text evidence="1">Belongs to the peptidase C40 family.</text>
</comment>
<keyword evidence="8" id="KW-1185">Reference proteome</keyword>
<feature type="compositionally biased region" description="Polar residues" evidence="5">
    <location>
        <begin position="78"/>
        <end position="89"/>
    </location>
</feature>
<dbReference type="PROSITE" id="PS51935">
    <property type="entry name" value="NLPC_P60"/>
    <property type="match status" value="1"/>
</dbReference>
<keyword evidence="4" id="KW-0788">Thiol protease</keyword>
<feature type="region of interest" description="Disordered" evidence="5">
    <location>
        <begin position="78"/>
        <end position="187"/>
    </location>
</feature>
<accession>A0A5R9B7F3</accession>
<keyword evidence="3" id="KW-0378">Hydrolase</keyword>
<evidence type="ECO:0000313" key="7">
    <source>
        <dbReference type="EMBL" id="TLP93057.1"/>
    </source>
</evidence>
<dbReference type="Gene3D" id="3.90.1720.10">
    <property type="entry name" value="endopeptidase domain like (from Nostoc punctiforme)"/>
    <property type="match status" value="1"/>
</dbReference>
<sequence length="297" mass="30372">MTHTTAEPRRVRRRAAQRSRINSVAVSAGRTGTTVLAASGLAISIGAAANAADQNLERGSATVQVSATELTIERASNTTPAAITSTNEVSFDRPAVTSETAAVAPEPVSETDPEPQAEQPAPRPTPAPPEVDEAPQEDPQPAESPQEESAEPSTQQSPQGSGSNQSQSGSGTAGSGQSEAPSSGNNSSVVSAAYAGMGTPYLWGGTTTSGFDCSGFINWAYNQAGRGGLPRTTYGMESSLPRVSSPQPGDIVLANNTTHGGIYVGNGQVISATPSGGVRLHGINEGWHQVNAILRPN</sequence>
<evidence type="ECO:0000256" key="2">
    <source>
        <dbReference type="ARBA" id="ARBA00022670"/>
    </source>
</evidence>
<feature type="compositionally biased region" description="Low complexity" evidence="5">
    <location>
        <begin position="151"/>
        <end position="187"/>
    </location>
</feature>
<dbReference type="EMBL" id="VAVZ01000050">
    <property type="protein sequence ID" value="TLP93057.1"/>
    <property type="molecule type" value="Genomic_DNA"/>
</dbReference>
<gene>
    <name evidence="7" type="ORF">FEF26_13900</name>
</gene>
<dbReference type="GO" id="GO:0008234">
    <property type="term" value="F:cysteine-type peptidase activity"/>
    <property type="evidence" value="ECO:0007669"/>
    <property type="project" value="UniProtKB-KW"/>
</dbReference>
<evidence type="ECO:0000256" key="5">
    <source>
        <dbReference type="SAM" id="MobiDB-lite"/>
    </source>
</evidence>
<evidence type="ECO:0000256" key="1">
    <source>
        <dbReference type="ARBA" id="ARBA00007074"/>
    </source>
</evidence>
<feature type="domain" description="NlpC/P60" evidence="6">
    <location>
        <begin position="183"/>
        <end position="297"/>
    </location>
</feature>
<evidence type="ECO:0000256" key="3">
    <source>
        <dbReference type="ARBA" id="ARBA00022801"/>
    </source>
</evidence>
<dbReference type="InterPro" id="IPR038765">
    <property type="entry name" value="Papain-like_cys_pep_sf"/>
</dbReference>
<name>A0A5R9B7F3_9MICC</name>
<comment type="caution">
    <text evidence="7">The sequence shown here is derived from an EMBL/GenBank/DDBJ whole genome shotgun (WGS) entry which is preliminary data.</text>
</comment>
<keyword evidence="2" id="KW-0645">Protease</keyword>
<feature type="region of interest" description="Disordered" evidence="5">
    <location>
        <begin position="1"/>
        <end position="24"/>
    </location>
</feature>
<organism evidence="7 8">
    <name type="scientific">Nesterenkonia salmonea</name>
    <dbReference type="NCBI Taxonomy" id="1804987"/>
    <lineage>
        <taxon>Bacteria</taxon>
        <taxon>Bacillati</taxon>
        <taxon>Actinomycetota</taxon>
        <taxon>Actinomycetes</taxon>
        <taxon>Micrococcales</taxon>
        <taxon>Micrococcaceae</taxon>
        <taxon>Nesterenkonia</taxon>
    </lineage>
</organism>
<dbReference type="RefSeq" id="WP_138254139.1">
    <property type="nucleotide sequence ID" value="NZ_VAVZ01000050.1"/>
</dbReference>
<dbReference type="Pfam" id="PF00877">
    <property type="entry name" value="NLPC_P60"/>
    <property type="match status" value="1"/>
</dbReference>
<dbReference type="GO" id="GO:0006508">
    <property type="term" value="P:proteolysis"/>
    <property type="evidence" value="ECO:0007669"/>
    <property type="project" value="UniProtKB-KW"/>
</dbReference>
<reference evidence="7 8" key="1">
    <citation type="submission" date="2019-05" db="EMBL/GenBank/DDBJ databases">
        <title>Nesterenkonia sp. GY074 isolated from the Southern Atlantic Ocean.</title>
        <authorList>
            <person name="Zhang G."/>
        </authorList>
    </citation>
    <scope>NUCLEOTIDE SEQUENCE [LARGE SCALE GENOMIC DNA]</scope>
    <source>
        <strain evidence="7 8">GY074</strain>
    </source>
</reference>
<dbReference type="PANTHER" id="PTHR47053">
    <property type="entry name" value="MUREIN DD-ENDOPEPTIDASE MEPH-RELATED"/>
    <property type="match status" value="1"/>
</dbReference>
<protein>
    <recommendedName>
        <fullName evidence="6">NlpC/P60 domain-containing protein</fullName>
    </recommendedName>
</protein>